<accession>A0ABT6YZJ5</accession>
<feature type="transmembrane region" description="Helical" evidence="5">
    <location>
        <begin position="85"/>
        <end position="103"/>
    </location>
</feature>
<protein>
    <submittedName>
        <fullName evidence="6">DoxX family protein</fullName>
    </submittedName>
</protein>
<reference evidence="6 7" key="1">
    <citation type="submission" date="2023-05" db="EMBL/GenBank/DDBJ databases">
        <title>Novel species of genus Flectobacillus isolated from stream in China.</title>
        <authorList>
            <person name="Lu H."/>
        </authorList>
    </citation>
    <scope>NUCLEOTIDE SEQUENCE [LARGE SCALE GENOMIC DNA]</scope>
    <source>
        <strain evidence="6 7">LFS242W</strain>
    </source>
</reference>
<evidence type="ECO:0000256" key="5">
    <source>
        <dbReference type="SAM" id="Phobius"/>
    </source>
</evidence>
<comment type="subcellular location">
    <subcellularLocation>
        <location evidence="1">Membrane</location>
        <topology evidence="1">Multi-pass membrane protein</topology>
    </subcellularLocation>
</comment>
<comment type="caution">
    <text evidence="6">The sequence shown here is derived from an EMBL/GenBank/DDBJ whole genome shotgun (WGS) entry which is preliminary data.</text>
</comment>
<feature type="transmembrane region" description="Helical" evidence="5">
    <location>
        <begin position="12"/>
        <end position="35"/>
    </location>
</feature>
<evidence type="ECO:0000256" key="4">
    <source>
        <dbReference type="ARBA" id="ARBA00023136"/>
    </source>
</evidence>
<evidence type="ECO:0000256" key="2">
    <source>
        <dbReference type="ARBA" id="ARBA00022692"/>
    </source>
</evidence>
<evidence type="ECO:0000256" key="3">
    <source>
        <dbReference type="ARBA" id="ARBA00022989"/>
    </source>
</evidence>
<keyword evidence="7" id="KW-1185">Reference proteome</keyword>
<feature type="transmembrane region" description="Helical" evidence="5">
    <location>
        <begin position="109"/>
        <end position="127"/>
    </location>
</feature>
<dbReference type="InterPro" id="IPR032808">
    <property type="entry name" value="DoxX"/>
</dbReference>
<evidence type="ECO:0000313" key="7">
    <source>
        <dbReference type="Proteomes" id="UP001225761"/>
    </source>
</evidence>
<dbReference type="Pfam" id="PF13564">
    <property type="entry name" value="DoxX_2"/>
    <property type="match status" value="1"/>
</dbReference>
<dbReference type="Proteomes" id="UP001225761">
    <property type="component" value="Unassembled WGS sequence"/>
</dbReference>
<evidence type="ECO:0000256" key="1">
    <source>
        <dbReference type="ARBA" id="ARBA00004141"/>
    </source>
</evidence>
<feature type="transmembrane region" description="Helical" evidence="5">
    <location>
        <begin position="55"/>
        <end position="78"/>
    </location>
</feature>
<proteinExistence type="predicted"/>
<evidence type="ECO:0000313" key="6">
    <source>
        <dbReference type="EMBL" id="MDI9873834.1"/>
    </source>
</evidence>
<dbReference type="EMBL" id="JASHIE010000003">
    <property type="protein sequence ID" value="MDI9873834.1"/>
    <property type="molecule type" value="Genomic_DNA"/>
</dbReference>
<keyword evidence="4 5" id="KW-0472">Membrane</keyword>
<sequence length="130" mass="14639">MTTHKQNSRFKTLSAWVLQFLLALCLTYGGIMKLITPIDQLALMWPWVAQVPNLVVWGTALLDLLGAIGIILPSLLNIKPYFSRWAAYGILGLMLSAIVFHLVRGETEVLGFNIFMIVLTLILLRLWKAD</sequence>
<dbReference type="RefSeq" id="WP_283380844.1">
    <property type="nucleotide sequence ID" value="NZ_JASHIE010000003.1"/>
</dbReference>
<name>A0ABT6YZJ5_9BACT</name>
<keyword evidence="3 5" id="KW-1133">Transmembrane helix</keyword>
<gene>
    <name evidence="6" type="ORF">QM481_04815</name>
</gene>
<keyword evidence="2 5" id="KW-0812">Transmembrane</keyword>
<organism evidence="6 7">
    <name type="scientific">Flectobacillus rivi</name>
    <dbReference type="NCBI Taxonomy" id="2984209"/>
    <lineage>
        <taxon>Bacteria</taxon>
        <taxon>Pseudomonadati</taxon>
        <taxon>Bacteroidota</taxon>
        <taxon>Cytophagia</taxon>
        <taxon>Cytophagales</taxon>
        <taxon>Flectobacillaceae</taxon>
        <taxon>Flectobacillus</taxon>
    </lineage>
</organism>